<evidence type="ECO:0000256" key="1">
    <source>
        <dbReference type="SAM" id="SignalP"/>
    </source>
</evidence>
<reference evidence="2" key="2">
    <citation type="submission" date="2020-09" db="EMBL/GenBank/DDBJ databases">
        <authorList>
            <person name="Sun Q."/>
            <person name="Zhou Y."/>
        </authorList>
    </citation>
    <scope>NUCLEOTIDE SEQUENCE</scope>
    <source>
        <strain evidence="2">CGMCC 1.12187</strain>
    </source>
</reference>
<keyword evidence="1" id="KW-0732">Signal</keyword>
<proteinExistence type="predicted"/>
<keyword evidence="3" id="KW-1185">Reference proteome</keyword>
<accession>A0A917H1P7</accession>
<feature type="signal peptide" evidence="1">
    <location>
        <begin position="1"/>
        <end position="28"/>
    </location>
</feature>
<dbReference type="RefSeq" id="WP_188538636.1">
    <property type="nucleotide sequence ID" value="NZ_BMEQ01000019.1"/>
</dbReference>
<dbReference type="Proteomes" id="UP000638848">
    <property type="component" value="Unassembled WGS sequence"/>
</dbReference>
<protein>
    <recommendedName>
        <fullName evidence="4">PepSY domain-containing protein</fullName>
    </recommendedName>
</protein>
<dbReference type="AlphaFoldDB" id="A0A917H1P7"/>
<sequence length="127" mass="14488">MDALYKKLAGATVAGMLVAGSFAGPALASDKHKEDDGRINVVVYKDKKHGKDRETEHKNLTIKEATRFAAEKCDVKPKTLQDEAWKAEYKNEKVFVCKVEKNKKTKLYVWFEDNGDKKKDDKKDDKH</sequence>
<name>A0A917H1P7_9MICC</name>
<organism evidence="2 3">
    <name type="scientific">Kocuria dechangensis</name>
    <dbReference type="NCBI Taxonomy" id="1176249"/>
    <lineage>
        <taxon>Bacteria</taxon>
        <taxon>Bacillati</taxon>
        <taxon>Actinomycetota</taxon>
        <taxon>Actinomycetes</taxon>
        <taxon>Micrococcales</taxon>
        <taxon>Micrococcaceae</taxon>
        <taxon>Kocuria</taxon>
    </lineage>
</organism>
<comment type="caution">
    <text evidence="2">The sequence shown here is derived from an EMBL/GenBank/DDBJ whole genome shotgun (WGS) entry which is preliminary data.</text>
</comment>
<feature type="chain" id="PRO_5037598555" description="PepSY domain-containing protein" evidence="1">
    <location>
        <begin position="29"/>
        <end position="127"/>
    </location>
</feature>
<reference evidence="2" key="1">
    <citation type="journal article" date="2014" name="Int. J. Syst. Evol. Microbiol.">
        <title>Complete genome sequence of Corynebacterium casei LMG S-19264T (=DSM 44701T), isolated from a smear-ripened cheese.</title>
        <authorList>
            <consortium name="US DOE Joint Genome Institute (JGI-PGF)"/>
            <person name="Walter F."/>
            <person name="Albersmeier A."/>
            <person name="Kalinowski J."/>
            <person name="Ruckert C."/>
        </authorList>
    </citation>
    <scope>NUCLEOTIDE SEQUENCE</scope>
    <source>
        <strain evidence="2">CGMCC 1.12187</strain>
    </source>
</reference>
<dbReference type="EMBL" id="BMEQ01000019">
    <property type="protein sequence ID" value="GGG64403.1"/>
    <property type="molecule type" value="Genomic_DNA"/>
</dbReference>
<evidence type="ECO:0000313" key="2">
    <source>
        <dbReference type="EMBL" id="GGG64403.1"/>
    </source>
</evidence>
<evidence type="ECO:0000313" key="3">
    <source>
        <dbReference type="Proteomes" id="UP000638848"/>
    </source>
</evidence>
<evidence type="ECO:0008006" key="4">
    <source>
        <dbReference type="Google" id="ProtNLM"/>
    </source>
</evidence>
<gene>
    <name evidence="2" type="ORF">GCM10011374_30010</name>
</gene>